<gene>
    <name evidence="5" type="ORF">PECAL_4P22880</name>
</gene>
<keyword evidence="1" id="KW-0808">Transferase</keyword>
<evidence type="ECO:0000259" key="4">
    <source>
        <dbReference type="Pfam" id="PF01467"/>
    </source>
</evidence>
<proteinExistence type="predicted"/>
<dbReference type="SUPFAM" id="SSF52374">
    <property type="entry name" value="Nucleotidylyl transferase"/>
    <property type="match status" value="1"/>
</dbReference>
<dbReference type="InterPro" id="IPR004821">
    <property type="entry name" value="Cyt_trans-like"/>
</dbReference>
<name>A0A8J2SXY9_9STRA</name>
<dbReference type="GO" id="GO:0016780">
    <property type="term" value="F:phosphotransferase activity, for other substituted phosphate groups"/>
    <property type="evidence" value="ECO:0007669"/>
    <property type="project" value="InterPro"/>
</dbReference>
<keyword evidence="3" id="KW-1133">Transmembrane helix</keyword>
<feature type="transmembrane region" description="Helical" evidence="3">
    <location>
        <begin position="279"/>
        <end position="297"/>
    </location>
</feature>
<dbReference type="InterPro" id="IPR000462">
    <property type="entry name" value="CDP-OH_P_trans"/>
</dbReference>
<dbReference type="Proteomes" id="UP000789595">
    <property type="component" value="Unassembled WGS sequence"/>
</dbReference>
<dbReference type="AlphaFoldDB" id="A0A8J2SXY9"/>
<dbReference type="GO" id="GO:0016779">
    <property type="term" value="F:nucleotidyltransferase activity"/>
    <property type="evidence" value="ECO:0007669"/>
    <property type="project" value="UniProtKB-KW"/>
</dbReference>
<keyword evidence="3" id="KW-0472">Membrane</keyword>
<dbReference type="Gene3D" id="1.20.120.1760">
    <property type="match status" value="1"/>
</dbReference>
<comment type="caution">
    <text evidence="5">The sequence shown here is derived from an EMBL/GenBank/DDBJ whole genome shotgun (WGS) entry which is preliminary data.</text>
</comment>
<dbReference type="OrthoDB" id="40021at2759"/>
<dbReference type="InterPro" id="IPR050385">
    <property type="entry name" value="Archaeal_FAD_synthase"/>
</dbReference>
<keyword evidence="2" id="KW-0548">Nucleotidyltransferase</keyword>
<dbReference type="EMBL" id="CAKKNE010000004">
    <property type="protein sequence ID" value="CAH0374974.1"/>
    <property type="molecule type" value="Genomic_DNA"/>
</dbReference>
<reference evidence="5" key="1">
    <citation type="submission" date="2021-11" db="EMBL/GenBank/DDBJ databases">
        <authorList>
            <consortium name="Genoscope - CEA"/>
            <person name="William W."/>
        </authorList>
    </citation>
    <scope>NUCLEOTIDE SEQUENCE</scope>
</reference>
<dbReference type="Pfam" id="PF01467">
    <property type="entry name" value="CTP_transf_like"/>
    <property type="match status" value="1"/>
</dbReference>
<evidence type="ECO:0000256" key="2">
    <source>
        <dbReference type="ARBA" id="ARBA00022695"/>
    </source>
</evidence>
<dbReference type="InterPro" id="IPR014729">
    <property type="entry name" value="Rossmann-like_a/b/a_fold"/>
</dbReference>
<keyword evidence="6" id="KW-1185">Reference proteome</keyword>
<sequence length="410" mass="46024">MGKTVITFGTYDLFHYGHLRIIQRARQLGDRLVVGVSSDALNYSKKAEYPAVPQDHRMAVVKAINGVDEVFLEESLEKKPEYCRRYNADVMVMGDDHLGRFDDILRGICECRYLPRTQDVSSTGLKKSISNDMLLKEASPQKARPIDQAYSAAGKNLVHATQHNIVFDLLIRAHDAYYDFVMVACTPFCRVMPRTIGGVTVFTANIVTYGRGLLVIPIALCMKYSYLGWASFLIMWHDFLDHLDGVVAKQHARDGRNIQDVKRGYDGALGAFLDAQMDKVVFCLCLWSYLLLCAYDTSELGLRAVVVVCSLALFALEFTIGCVRFGDYYRAKFAPPSDSKSPALRAVSEGKLKQKFESVGLALYALTLPDPARPEVRTYVYSGTICLLFAVYFSWQSLQHKLRARGARAQ</sequence>
<dbReference type="GO" id="GO:0008654">
    <property type="term" value="P:phospholipid biosynthetic process"/>
    <property type="evidence" value="ECO:0007669"/>
    <property type="project" value="InterPro"/>
</dbReference>
<accession>A0A8J2SXY9</accession>
<protein>
    <recommendedName>
        <fullName evidence="4">Cytidyltransferase-like domain-containing protein</fullName>
    </recommendedName>
</protein>
<dbReference type="Pfam" id="PF01066">
    <property type="entry name" value="CDP-OH_P_transf"/>
    <property type="match status" value="1"/>
</dbReference>
<dbReference type="GO" id="GO:0016020">
    <property type="term" value="C:membrane"/>
    <property type="evidence" value="ECO:0007669"/>
    <property type="project" value="InterPro"/>
</dbReference>
<dbReference type="PANTHER" id="PTHR43793">
    <property type="entry name" value="FAD SYNTHASE"/>
    <property type="match status" value="1"/>
</dbReference>
<feature type="transmembrane region" description="Helical" evidence="3">
    <location>
        <begin position="378"/>
        <end position="395"/>
    </location>
</feature>
<keyword evidence="3" id="KW-0812">Transmembrane</keyword>
<evidence type="ECO:0000256" key="3">
    <source>
        <dbReference type="SAM" id="Phobius"/>
    </source>
</evidence>
<evidence type="ECO:0000256" key="1">
    <source>
        <dbReference type="ARBA" id="ARBA00022679"/>
    </source>
</evidence>
<evidence type="ECO:0000313" key="5">
    <source>
        <dbReference type="EMBL" id="CAH0374974.1"/>
    </source>
</evidence>
<dbReference type="InterPro" id="IPR043130">
    <property type="entry name" value="CDP-OH_PTrfase_TM_dom"/>
</dbReference>
<dbReference type="Gene3D" id="3.40.50.620">
    <property type="entry name" value="HUPs"/>
    <property type="match status" value="1"/>
</dbReference>
<dbReference type="PANTHER" id="PTHR43793:SF1">
    <property type="entry name" value="FAD SYNTHASE"/>
    <property type="match status" value="1"/>
</dbReference>
<feature type="domain" description="Cytidyltransferase-like" evidence="4">
    <location>
        <begin position="6"/>
        <end position="107"/>
    </location>
</feature>
<evidence type="ECO:0000313" key="6">
    <source>
        <dbReference type="Proteomes" id="UP000789595"/>
    </source>
</evidence>
<organism evidence="5 6">
    <name type="scientific">Pelagomonas calceolata</name>
    <dbReference type="NCBI Taxonomy" id="35677"/>
    <lineage>
        <taxon>Eukaryota</taxon>
        <taxon>Sar</taxon>
        <taxon>Stramenopiles</taxon>
        <taxon>Ochrophyta</taxon>
        <taxon>Pelagophyceae</taxon>
        <taxon>Pelagomonadales</taxon>
        <taxon>Pelagomonadaceae</taxon>
        <taxon>Pelagomonas</taxon>
    </lineage>
</organism>
<feature type="transmembrane region" description="Helical" evidence="3">
    <location>
        <begin position="213"/>
        <end position="236"/>
    </location>
</feature>
<feature type="transmembrane region" description="Helical" evidence="3">
    <location>
        <begin position="304"/>
        <end position="326"/>
    </location>
</feature>
<dbReference type="NCBIfam" id="TIGR00125">
    <property type="entry name" value="cyt_tran_rel"/>
    <property type="match status" value="1"/>
</dbReference>